<protein>
    <recommendedName>
        <fullName evidence="3">Non-homologous end joining protein Ku</fullName>
    </recommendedName>
</protein>
<dbReference type="eggNOG" id="COG1273">
    <property type="taxonomic scope" value="Bacteria"/>
</dbReference>
<dbReference type="Pfam" id="PF02735">
    <property type="entry name" value="Ku"/>
    <property type="match status" value="1"/>
</dbReference>
<dbReference type="InterPro" id="IPR006164">
    <property type="entry name" value="DNA_bd_Ku70/Ku80"/>
</dbReference>
<dbReference type="InterPro" id="IPR009187">
    <property type="entry name" value="Prok_Ku"/>
</dbReference>
<dbReference type="NCBIfam" id="TIGR02772">
    <property type="entry name" value="Ku_bact"/>
    <property type="match status" value="1"/>
</dbReference>
<reference evidence="6" key="1">
    <citation type="journal article" date="2015" name="Genome Announc.">
        <title>Whole-Genome Sequences of 80 Environmental and Clinical Isolates of Burkholderia pseudomallei.</title>
        <authorList>
            <person name="Johnson S.L."/>
            <person name="Baker A.L."/>
            <person name="Chain P.S."/>
            <person name="Currie B.J."/>
            <person name="Daligault H.E."/>
            <person name="Davenport K.W."/>
            <person name="Davis C.B."/>
            <person name="Inglis T.J."/>
            <person name="Kaestli M."/>
            <person name="Koren S."/>
            <person name="Mayo M."/>
            <person name="Merritt A.J."/>
            <person name="Price E.P."/>
            <person name="Sarovich D.S."/>
            <person name="Warner J."/>
            <person name="Rosovitz M.J."/>
        </authorList>
    </citation>
    <scope>NUCLEOTIDE SEQUENCE [LARGE SCALE GENOMIC DNA]</scope>
    <source>
        <strain evidence="6">DSM 2030</strain>
    </source>
</reference>
<dbReference type="Gene3D" id="2.40.290.10">
    <property type="match status" value="1"/>
</dbReference>
<dbReference type="OrthoDB" id="9795084at2"/>
<dbReference type="GO" id="GO:0006303">
    <property type="term" value="P:double-strand break repair via nonhomologous end joining"/>
    <property type="evidence" value="ECO:0007669"/>
    <property type="project" value="UniProtKB-UniRule"/>
</dbReference>
<evidence type="ECO:0000256" key="1">
    <source>
        <dbReference type="ARBA" id="ARBA00023125"/>
    </source>
</evidence>
<evidence type="ECO:0000256" key="3">
    <source>
        <dbReference type="HAMAP-Rule" id="MF_01875"/>
    </source>
</evidence>
<dbReference type="PANTHER" id="PTHR41251:SF1">
    <property type="entry name" value="NON-HOMOLOGOUS END JOINING PROTEIN KU"/>
    <property type="match status" value="1"/>
</dbReference>
<comment type="function">
    <text evidence="3">With LigD forms a non-homologous end joining (NHEJ) DNA repair enzyme, which repairs dsDNA breaks with reduced fidelity. Binds linear dsDNA with 5'- and 3'- overhangs but not closed circular dsDNA nor ssDNA. Recruits and stimulates the ligase activity of LigD.</text>
</comment>
<evidence type="ECO:0000313" key="5">
    <source>
        <dbReference type="EMBL" id="AIS53051.1"/>
    </source>
</evidence>
<keyword evidence="3" id="KW-0234">DNA repair</keyword>
<dbReference type="SMART" id="SM00559">
    <property type="entry name" value="Ku78"/>
    <property type="match status" value="1"/>
</dbReference>
<proteinExistence type="inferred from homology"/>
<keyword evidence="3" id="KW-0227">DNA damage</keyword>
<dbReference type="FunFam" id="2.40.290.10:FF:000004">
    <property type="entry name" value="Non-homologous end joining protein Ku"/>
    <property type="match status" value="1"/>
</dbReference>
<evidence type="ECO:0000313" key="6">
    <source>
        <dbReference type="Proteomes" id="UP000029669"/>
    </source>
</evidence>
<dbReference type="GO" id="GO:0006310">
    <property type="term" value="P:DNA recombination"/>
    <property type="evidence" value="ECO:0007669"/>
    <property type="project" value="UniProtKB-KW"/>
</dbReference>
<dbReference type="SUPFAM" id="SSF100939">
    <property type="entry name" value="SPOC domain-like"/>
    <property type="match status" value="1"/>
</dbReference>
<name>A0A097ATB2_THEKI</name>
<accession>A0A097ATB2</accession>
<comment type="subunit">
    <text evidence="3">Homodimer. Interacts with LigD.</text>
</comment>
<dbReference type="HOGENOM" id="CLU_048975_1_0_9"/>
<keyword evidence="1 3" id="KW-0238">DNA-binding</keyword>
<comment type="similarity">
    <text evidence="3">Belongs to the prokaryotic Ku family.</text>
</comment>
<gene>
    <name evidence="3 5" type="primary">ku</name>
    <name evidence="5" type="ORF">TKV_c19030</name>
</gene>
<dbReference type="InterPro" id="IPR016194">
    <property type="entry name" value="SPOC-like_C_dom_sf"/>
</dbReference>
<dbReference type="CDD" id="cd00789">
    <property type="entry name" value="KU_like"/>
    <property type="match status" value="1"/>
</dbReference>
<feature type="domain" description="Ku" evidence="4">
    <location>
        <begin position="52"/>
        <end position="181"/>
    </location>
</feature>
<keyword evidence="6" id="KW-1185">Reference proteome</keyword>
<dbReference type="KEGG" id="tki:TKV_c19030"/>
<dbReference type="GO" id="GO:0003690">
    <property type="term" value="F:double-stranded DNA binding"/>
    <property type="evidence" value="ECO:0007669"/>
    <property type="project" value="UniProtKB-UniRule"/>
</dbReference>
<dbReference type="EMBL" id="CP009170">
    <property type="protein sequence ID" value="AIS53051.1"/>
    <property type="molecule type" value="Genomic_DNA"/>
</dbReference>
<organism evidence="5 6">
    <name type="scientific">Thermoanaerobacter kivui</name>
    <name type="common">Acetogenium kivui</name>
    <dbReference type="NCBI Taxonomy" id="2325"/>
    <lineage>
        <taxon>Bacteria</taxon>
        <taxon>Bacillati</taxon>
        <taxon>Bacillota</taxon>
        <taxon>Clostridia</taxon>
        <taxon>Thermoanaerobacterales</taxon>
        <taxon>Thermoanaerobacteraceae</taxon>
        <taxon>Thermoanaerobacter</taxon>
    </lineage>
</organism>
<dbReference type="STRING" id="2325.TKV_c19030"/>
<keyword evidence="2 3" id="KW-0233">DNA recombination</keyword>
<dbReference type="PIRSF" id="PIRSF006493">
    <property type="entry name" value="Prok_Ku"/>
    <property type="match status" value="1"/>
</dbReference>
<evidence type="ECO:0000259" key="4">
    <source>
        <dbReference type="SMART" id="SM00559"/>
    </source>
</evidence>
<dbReference type="RefSeq" id="WP_049685693.1">
    <property type="nucleotide sequence ID" value="NZ_CP009170.1"/>
</dbReference>
<dbReference type="AlphaFoldDB" id="A0A097ATB2"/>
<evidence type="ECO:0000256" key="2">
    <source>
        <dbReference type="ARBA" id="ARBA00023172"/>
    </source>
</evidence>
<dbReference type="Proteomes" id="UP000029669">
    <property type="component" value="Chromosome"/>
</dbReference>
<dbReference type="HAMAP" id="MF_01875">
    <property type="entry name" value="Prokaryotic_Ku"/>
    <property type="match status" value="1"/>
</dbReference>
<dbReference type="PANTHER" id="PTHR41251">
    <property type="entry name" value="NON-HOMOLOGOUS END JOINING PROTEIN KU"/>
    <property type="match status" value="1"/>
</dbReference>
<sequence>MRSMWKGAISFGLVSIPIKLYTATEDHAIHFRQLHKECKSPIKYEKICPVCNRPVSDEEIVRGYEYEPGKFVIIDDEDLERIPMPTVKTIDIVDFTDIGQIDPIYYDKTYFIVPEDIGTKPYVLLRDSMKETKRVAIAKVVIRSKQSLACIRVYDEKYLVMETMHFPDEIKSTNQLPPLREVSLHENEIKMAKQLIDTLTSDFKPEKYDDNYRKTLIEMIESKIQDKEIEIPQKAPEADNVLDLVSALKASIESVKKEEKAKKGRKRKGA</sequence>